<evidence type="ECO:0000256" key="1">
    <source>
        <dbReference type="ARBA" id="ARBA00008857"/>
    </source>
</evidence>
<dbReference type="InterPro" id="IPR011010">
    <property type="entry name" value="DNA_brk_join_enz"/>
</dbReference>
<name>A0AAW4TU52_BIFPS</name>
<dbReference type="PANTHER" id="PTHR30349">
    <property type="entry name" value="PHAGE INTEGRASE-RELATED"/>
    <property type="match status" value="1"/>
</dbReference>
<dbReference type="Gene3D" id="1.10.443.10">
    <property type="entry name" value="Intergrase catalytic core"/>
    <property type="match status" value="1"/>
</dbReference>
<evidence type="ECO:0000313" key="9">
    <source>
        <dbReference type="Proteomes" id="UP001197735"/>
    </source>
</evidence>
<dbReference type="GO" id="GO:0003677">
    <property type="term" value="F:DNA binding"/>
    <property type="evidence" value="ECO:0007669"/>
    <property type="project" value="UniProtKB-UniRule"/>
</dbReference>
<feature type="domain" description="Tyr recombinase" evidence="6">
    <location>
        <begin position="201"/>
        <end position="404"/>
    </location>
</feature>
<dbReference type="PANTHER" id="PTHR30349:SF64">
    <property type="entry name" value="PROPHAGE INTEGRASE INTD-RELATED"/>
    <property type="match status" value="1"/>
</dbReference>
<evidence type="ECO:0000256" key="2">
    <source>
        <dbReference type="ARBA" id="ARBA00022908"/>
    </source>
</evidence>
<dbReference type="InterPro" id="IPR013762">
    <property type="entry name" value="Integrase-like_cat_sf"/>
</dbReference>
<evidence type="ECO:0000259" key="6">
    <source>
        <dbReference type="PROSITE" id="PS51898"/>
    </source>
</evidence>
<keyword evidence="2" id="KW-0229">DNA integration</keyword>
<evidence type="ECO:0000256" key="4">
    <source>
        <dbReference type="ARBA" id="ARBA00023172"/>
    </source>
</evidence>
<dbReference type="InterPro" id="IPR004107">
    <property type="entry name" value="Integrase_SAM-like_N"/>
</dbReference>
<organism evidence="8 9">
    <name type="scientific">Bifidobacterium pseudocatenulatum</name>
    <dbReference type="NCBI Taxonomy" id="28026"/>
    <lineage>
        <taxon>Bacteria</taxon>
        <taxon>Bacillati</taxon>
        <taxon>Actinomycetota</taxon>
        <taxon>Actinomycetes</taxon>
        <taxon>Bifidobacteriales</taxon>
        <taxon>Bifidobacteriaceae</taxon>
        <taxon>Bifidobacterium</taxon>
    </lineage>
</organism>
<protein>
    <submittedName>
        <fullName evidence="8">Site-specific integrase</fullName>
    </submittedName>
</protein>
<keyword evidence="3 5" id="KW-0238">DNA-binding</keyword>
<dbReference type="Proteomes" id="UP001197735">
    <property type="component" value="Unassembled WGS sequence"/>
</dbReference>
<dbReference type="GO" id="GO:0006310">
    <property type="term" value="P:DNA recombination"/>
    <property type="evidence" value="ECO:0007669"/>
    <property type="project" value="UniProtKB-KW"/>
</dbReference>
<evidence type="ECO:0000256" key="5">
    <source>
        <dbReference type="PROSITE-ProRule" id="PRU01248"/>
    </source>
</evidence>
<dbReference type="InterPro" id="IPR050090">
    <property type="entry name" value="Tyrosine_recombinase_XerCD"/>
</dbReference>
<sequence>MGRRRFGYLQKKPNKKNPRYLEASYEPPVWAYRKWPDQLRGKKRIYKNFPLRFAIDAETWLNDAERDIIRGTWVPPQLEQLKEEAHGTTFAQYAMGYLREHRKANGEPLAEQTVEKYRQYLRDHLIPALGVYRMDEITESLLRETIDSMDVSGDGAGASIRWHVATLMRAMFAEASTKKVKGAGEPLIGSNPAINIRVEKPLADIADADVSHEELDMLYAAMPELHALVIYLVGVLCLRPEEAYGLQRGDIDINPDRQGGMVRVRRAAISIKKDGRTVRGYGKTKTPGSVRDVAIPKYLVPCFERHLGKFVGPLPESPMFTGSVTHDIVNPQSVRNAWYRARKTIPRLEEKKVRLYDLRHRALTEVASYTNSLKAVMEMGGHTQVSTAMHYQHVTEKEKRKILAGIEADANAARMKRAAATNDGDGMNTPSRDEIESLSRNLEQMDPKVRANVLRSMEEGRRFLILSHFSEEAQIETMAKLLSES</sequence>
<dbReference type="Pfam" id="PF00589">
    <property type="entry name" value="Phage_integrase"/>
    <property type="match status" value="1"/>
</dbReference>
<dbReference type="GO" id="GO:0015074">
    <property type="term" value="P:DNA integration"/>
    <property type="evidence" value="ECO:0007669"/>
    <property type="project" value="UniProtKB-KW"/>
</dbReference>
<feature type="domain" description="Core-binding (CB)" evidence="7">
    <location>
        <begin position="88"/>
        <end position="176"/>
    </location>
</feature>
<dbReference type="PROSITE" id="PS51900">
    <property type="entry name" value="CB"/>
    <property type="match status" value="1"/>
</dbReference>
<dbReference type="SUPFAM" id="SSF56349">
    <property type="entry name" value="DNA breaking-rejoining enzymes"/>
    <property type="match status" value="1"/>
</dbReference>
<dbReference type="PROSITE" id="PS51898">
    <property type="entry name" value="TYR_RECOMBINASE"/>
    <property type="match status" value="1"/>
</dbReference>
<dbReference type="Pfam" id="PF14659">
    <property type="entry name" value="Phage_int_SAM_3"/>
    <property type="match status" value="1"/>
</dbReference>
<dbReference type="AlphaFoldDB" id="A0AAW4TU52"/>
<keyword evidence="4" id="KW-0233">DNA recombination</keyword>
<comment type="caution">
    <text evidence="8">The sequence shown here is derived from an EMBL/GenBank/DDBJ whole genome shotgun (WGS) entry which is preliminary data.</text>
</comment>
<proteinExistence type="inferred from homology"/>
<evidence type="ECO:0000256" key="3">
    <source>
        <dbReference type="ARBA" id="ARBA00023125"/>
    </source>
</evidence>
<gene>
    <name evidence="8" type="ORF">KZP06_10020</name>
</gene>
<dbReference type="EMBL" id="JAHXEI010000015">
    <property type="protein sequence ID" value="MCB4881044.1"/>
    <property type="molecule type" value="Genomic_DNA"/>
</dbReference>
<dbReference type="InterPro" id="IPR010998">
    <property type="entry name" value="Integrase_recombinase_N"/>
</dbReference>
<dbReference type="InterPro" id="IPR002104">
    <property type="entry name" value="Integrase_catalytic"/>
</dbReference>
<comment type="similarity">
    <text evidence="1">Belongs to the 'phage' integrase family.</text>
</comment>
<evidence type="ECO:0000313" key="8">
    <source>
        <dbReference type="EMBL" id="MCB4881044.1"/>
    </source>
</evidence>
<dbReference type="InterPro" id="IPR044068">
    <property type="entry name" value="CB"/>
</dbReference>
<reference evidence="8" key="1">
    <citation type="submission" date="2021-07" db="EMBL/GenBank/DDBJ databases">
        <title>Xylan utilisation by Bifidobacterium pseudocatenulatum.</title>
        <authorList>
            <person name="Watanabe Y."/>
        </authorList>
    </citation>
    <scope>NUCLEOTIDE SEQUENCE</scope>
    <source>
        <strain evidence="8">YIT12824</strain>
    </source>
</reference>
<dbReference type="RefSeq" id="WP_226591316.1">
    <property type="nucleotide sequence ID" value="NZ_JAHXEI010000015.1"/>
</dbReference>
<accession>A0AAW4TU52</accession>
<evidence type="ECO:0000259" key="7">
    <source>
        <dbReference type="PROSITE" id="PS51900"/>
    </source>
</evidence>
<dbReference type="Gene3D" id="1.10.150.130">
    <property type="match status" value="1"/>
</dbReference>